<comment type="caution">
    <text evidence="1">The sequence shown here is derived from an EMBL/GenBank/DDBJ whole genome shotgun (WGS) entry which is preliminary data.</text>
</comment>
<protein>
    <submittedName>
        <fullName evidence="1">Uncharacterized protein</fullName>
    </submittedName>
</protein>
<dbReference type="AlphaFoldDB" id="A0A0F9BEP4"/>
<dbReference type="InterPro" id="IPR021497">
    <property type="entry name" value="GTA_holin_3TM"/>
</dbReference>
<feature type="non-terminal residue" evidence="1">
    <location>
        <position position="90"/>
    </location>
</feature>
<gene>
    <name evidence="1" type="ORF">LCGC14_2455770</name>
</gene>
<evidence type="ECO:0000313" key="1">
    <source>
        <dbReference type="EMBL" id="KKL20404.1"/>
    </source>
</evidence>
<dbReference type="EMBL" id="LAZR01038112">
    <property type="protein sequence ID" value="KKL20404.1"/>
    <property type="molecule type" value="Genomic_DNA"/>
</dbReference>
<name>A0A0F9BEP4_9ZZZZ</name>
<dbReference type="Pfam" id="PF11351">
    <property type="entry name" value="GTA_holin_3TM"/>
    <property type="match status" value="1"/>
</dbReference>
<organism evidence="1">
    <name type="scientific">marine sediment metagenome</name>
    <dbReference type="NCBI Taxonomy" id="412755"/>
    <lineage>
        <taxon>unclassified sequences</taxon>
        <taxon>metagenomes</taxon>
        <taxon>ecological metagenomes</taxon>
    </lineage>
</organism>
<accession>A0A0F9BEP4</accession>
<sequence>MSWLGDIFAGSAKGLIGSVGAIVDDLNLSGEEKQQFKLQMEALVQKRDSEIEQTTRIELQAKERVLVAELQQGDKFTKRARPMVVYAGLV</sequence>
<reference evidence="1" key="1">
    <citation type="journal article" date="2015" name="Nature">
        <title>Complex archaea that bridge the gap between prokaryotes and eukaryotes.</title>
        <authorList>
            <person name="Spang A."/>
            <person name="Saw J.H."/>
            <person name="Jorgensen S.L."/>
            <person name="Zaremba-Niedzwiedzka K."/>
            <person name="Martijn J."/>
            <person name="Lind A.E."/>
            <person name="van Eijk R."/>
            <person name="Schleper C."/>
            <person name="Guy L."/>
            <person name="Ettema T.J."/>
        </authorList>
    </citation>
    <scope>NUCLEOTIDE SEQUENCE</scope>
</reference>
<proteinExistence type="predicted"/>